<keyword evidence="4 7" id="KW-1133">Transmembrane helix</keyword>
<protein>
    <submittedName>
        <fullName evidence="8">Flippase-like domain-containing protein</fullName>
    </submittedName>
</protein>
<comment type="caution">
    <text evidence="8">The sequence shown here is derived from an EMBL/GenBank/DDBJ whole genome shotgun (WGS) entry which is preliminary data.</text>
</comment>
<feature type="transmembrane region" description="Helical" evidence="7">
    <location>
        <begin position="159"/>
        <end position="184"/>
    </location>
</feature>
<reference evidence="8" key="2">
    <citation type="journal article" date="2021" name="PeerJ">
        <title>Extensive microbial diversity within the chicken gut microbiome revealed by metagenomics and culture.</title>
        <authorList>
            <person name="Gilroy R."/>
            <person name="Ravi A."/>
            <person name="Getino M."/>
            <person name="Pursley I."/>
            <person name="Horton D.L."/>
            <person name="Alikhan N.F."/>
            <person name="Baker D."/>
            <person name="Gharbi K."/>
            <person name="Hall N."/>
            <person name="Watson M."/>
            <person name="Adriaenssens E.M."/>
            <person name="Foster-Nyarko E."/>
            <person name="Jarju S."/>
            <person name="Secka A."/>
            <person name="Antonio M."/>
            <person name="Oren A."/>
            <person name="Chaudhuri R.R."/>
            <person name="La Ragione R."/>
            <person name="Hildebrand F."/>
            <person name="Pallen M.J."/>
        </authorList>
    </citation>
    <scope>NUCLEOTIDE SEQUENCE</scope>
    <source>
        <strain evidence="8">B1-3475</strain>
    </source>
</reference>
<feature type="transmembrane region" description="Helical" evidence="7">
    <location>
        <begin position="321"/>
        <end position="343"/>
    </location>
</feature>
<evidence type="ECO:0000256" key="2">
    <source>
        <dbReference type="ARBA" id="ARBA00022475"/>
    </source>
</evidence>
<gene>
    <name evidence="8" type="ORF">IAC08_02025</name>
</gene>
<evidence type="ECO:0000313" key="9">
    <source>
        <dbReference type="Proteomes" id="UP000823617"/>
    </source>
</evidence>
<feature type="transmembrane region" description="Helical" evidence="7">
    <location>
        <begin position="263"/>
        <end position="285"/>
    </location>
</feature>
<dbReference type="PANTHER" id="PTHR39087">
    <property type="entry name" value="UPF0104 MEMBRANE PROTEIN MJ1595"/>
    <property type="match status" value="1"/>
</dbReference>
<dbReference type="Pfam" id="PF03706">
    <property type="entry name" value="LPG_synthase_TM"/>
    <property type="match status" value="2"/>
</dbReference>
<evidence type="ECO:0000256" key="1">
    <source>
        <dbReference type="ARBA" id="ARBA00004651"/>
    </source>
</evidence>
<feature type="transmembrane region" description="Helical" evidence="7">
    <location>
        <begin position="43"/>
        <end position="59"/>
    </location>
</feature>
<dbReference type="InterPro" id="IPR022791">
    <property type="entry name" value="L-PG_synthase/AglD"/>
</dbReference>
<feature type="compositionally biased region" description="Low complexity" evidence="6">
    <location>
        <begin position="126"/>
        <end position="142"/>
    </location>
</feature>
<dbReference type="Proteomes" id="UP000823617">
    <property type="component" value="Unassembled WGS sequence"/>
</dbReference>
<evidence type="ECO:0000256" key="5">
    <source>
        <dbReference type="ARBA" id="ARBA00023136"/>
    </source>
</evidence>
<keyword evidence="3 7" id="KW-0812">Transmembrane</keyword>
<proteinExistence type="predicted"/>
<accession>A0A9D9HJW0</accession>
<evidence type="ECO:0000256" key="6">
    <source>
        <dbReference type="SAM" id="MobiDB-lite"/>
    </source>
</evidence>
<evidence type="ECO:0000256" key="3">
    <source>
        <dbReference type="ARBA" id="ARBA00022692"/>
    </source>
</evidence>
<dbReference type="EMBL" id="JADIMK010000015">
    <property type="protein sequence ID" value="MBO8455167.1"/>
    <property type="molecule type" value="Genomic_DNA"/>
</dbReference>
<evidence type="ECO:0000256" key="7">
    <source>
        <dbReference type="SAM" id="Phobius"/>
    </source>
</evidence>
<feature type="transmembrane region" description="Helical" evidence="7">
    <location>
        <begin position="204"/>
        <end position="224"/>
    </location>
</feature>
<evidence type="ECO:0000256" key="4">
    <source>
        <dbReference type="ARBA" id="ARBA00022989"/>
    </source>
</evidence>
<feature type="transmembrane region" description="Helical" evidence="7">
    <location>
        <begin position="297"/>
        <end position="315"/>
    </location>
</feature>
<keyword evidence="2" id="KW-1003">Cell membrane</keyword>
<comment type="subcellular location">
    <subcellularLocation>
        <location evidence="1">Cell membrane</location>
        <topology evidence="1">Multi-pass membrane protein</topology>
    </subcellularLocation>
</comment>
<evidence type="ECO:0000313" key="8">
    <source>
        <dbReference type="EMBL" id="MBO8455167.1"/>
    </source>
</evidence>
<dbReference type="PANTHER" id="PTHR39087:SF2">
    <property type="entry name" value="UPF0104 MEMBRANE PROTEIN MJ1595"/>
    <property type="match status" value="1"/>
</dbReference>
<sequence length="374" mass="41431">MDKRVSKVIKYVLSLAVAALLLYFSFRGVKWDDFIRGLESCHWGFILLSMAASIAAFWFRGLRWREILLPIDDTIHKRTTFNAVNIGYIANFVFPRIGEFVRCGFITKNSAPESCGCATAATSEPGHASAAGSTTVSSADGTSKAHHGMVRRKASYDKVLGTVVLERAWDMIVMFIFLIALLVFKWKDFGNFFLEQMWRPISKAVNFSIWWIVLGLVLLIALAVWRIVAGREKNPFFGKICGVFTGLVQGMGSFMKMKGKWRFLLYTAIIWSMYWLMSASTMWALPELGMLGPVDALFLMVAGSLGWLVPVPGGFGSFHYIVSLALSAIYGIPFSQGIIFATLSHESQAITMAVCGGASYLYETLHPEGLGSGK</sequence>
<feature type="region of interest" description="Disordered" evidence="6">
    <location>
        <begin position="124"/>
        <end position="143"/>
    </location>
</feature>
<name>A0A9D9HJW0_9BACT</name>
<dbReference type="AlphaFoldDB" id="A0A9D9HJW0"/>
<dbReference type="GO" id="GO:0005886">
    <property type="term" value="C:plasma membrane"/>
    <property type="evidence" value="ECO:0007669"/>
    <property type="project" value="UniProtKB-SubCell"/>
</dbReference>
<organism evidence="8 9">
    <name type="scientific">Candidatus Cryptobacteroides intestinigallinarum</name>
    <dbReference type="NCBI Taxonomy" id="2840767"/>
    <lineage>
        <taxon>Bacteria</taxon>
        <taxon>Pseudomonadati</taxon>
        <taxon>Bacteroidota</taxon>
        <taxon>Bacteroidia</taxon>
        <taxon>Bacteroidales</taxon>
        <taxon>Candidatus Cryptobacteroides</taxon>
    </lineage>
</organism>
<reference evidence="8" key="1">
    <citation type="submission" date="2020-10" db="EMBL/GenBank/DDBJ databases">
        <authorList>
            <person name="Gilroy R."/>
        </authorList>
    </citation>
    <scope>NUCLEOTIDE SEQUENCE</scope>
    <source>
        <strain evidence="8">B1-3475</strain>
    </source>
</reference>
<keyword evidence="5 7" id="KW-0472">Membrane</keyword>